<accession>A0ACA9L071</accession>
<proteinExistence type="predicted"/>
<evidence type="ECO:0000313" key="2">
    <source>
        <dbReference type="Proteomes" id="UP000789366"/>
    </source>
</evidence>
<name>A0ACA9L071_9GLOM</name>
<comment type="caution">
    <text evidence="1">The sequence shown here is derived from an EMBL/GenBank/DDBJ whole genome shotgun (WGS) entry which is preliminary data.</text>
</comment>
<evidence type="ECO:0000313" key="1">
    <source>
        <dbReference type="EMBL" id="CAG8498702.1"/>
    </source>
</evidence>
<protein>
    <submittedName>
        <fullName evidence="1">5067_t:CDS:1</fullName>
    </submittedName>
</protein>
<gene>
    <name evidence="1" type="ORF">SPELUC_LOCUS2908</name>
</gene>
<feature type="non-terminal residue" evidence="1">
    <location>
        <position position="1"/>
    </location>
</feature>
<reference evidence="1" key="1">
    <citation type="submission" date="2021-06" db="EMBL/GenBank/DDBJ databases">
        <authorList>
            <person name="Kallberg Y."/>
            <person name="Tangrot J."/>
            <person name="Rosling A."/>
        </authorList>
    </citation>
    <scope>NUCLEOTIDE SEQUENCE</scope>
    <source>
        <strain evidence="1">28 12/20/2015</strain>
    </source>
</reference>
<organism evidence="1 2">
    <name type="scientific">Cetraspora pellucida</name>
    <dbReference type="NCBI Taxonomy" id="1433469"/>
    <lineage>
        <taxon>Eukaryota</taxon>
        <taxon>Fungi</taxon>
        <taxon>Fungi incertae sedis</taxon>
        <taxon>Mucoromycota</taxon>
        <taxon>Glomeromycotina</taxon>
        <taxon>Glomeromycetes</taxon>
        <taxon>Diversisporales</taxon>
        <taxon>Gigasporaceae</taxon>
        <taxon>Cetraspora</taxon>
    </lineage>
</organism>
<sequence length="69" mass="7664">AKTSSDKTTDNETDDNEGRQRRTTTKDGNGNKEKTLIRQSVGDDKSNYKTINLILLNFITTANLDCAIT</sequence>
<keyword evidence="2" id="KW-1185">Reference proteome</keyword>
<dbReference type="EMBL" id="CAJVPW010002083">
    <property type="protein sequence ID" value="CAG8498702.1"/>
    <property type="molecule type" value="Genomic_DNA"/>
</dbReference>
<dbReference type="Proteomes" id="UP000789366">
    <property type="component" value="Unassembled WGS sequence"/>
</dbReference>